<name>A0A2T1GEE5_9CYAN</name>
<feature type="domain" description="Phytochrome chromophore attachment site" evidence="1">
    <location>
        <begin position="17"/>
        <end position="152"/>
    </location>
</feature>
<dbReference type="InterPro" id="IPR029016">
    <property type="entry name" value="GAF-like_dom_sf"/>
</dbReference>
<organism evidence="2 3">
    <name type="scientific">Chamaesiphon polymorphus CCALA 037</name>
    <dbReference type="NCBI Taxonomy" id="2107692"/>
    <lineage>
        <taxon>Bacteria</taxon>
        <taxon>Bacillati</taxon>
        <taxon>Cyanobacteriota</taxon>
        <taxon>Cyanophyceae</taxon>
        <taxon>Gomontiellales</taxon>
        <taxon>Chamaesiphonaceae</taxon>
        <taxon>Chamaesiphon</taxon>
    </lineage>
</organism>
<dbReference type="SUPFAM" id="SSF55781">
    <property type="entry name" value="GAF domain-like"/>
    <property type="match status" value="1"/>
</dbReference>
<evidence type="ECO:0000259" key="1">
    <source>
        <dbReference type="PROSITE" id="PS50046"/>
    </source>
</evidence>
<proteinExistence type="predicted"/>
<dbReference type="RefSeq" id="WP_106305493.1">
    <property type="nucleotide sequence ID" value="NZ_PVWO01000156.1"/>
</dbReference>
<gene>
    <name evidence="2" type="ORF">C7B77_13550</name>
</gene>
<dbReference type="AlphaFoldDB" id="A0A2T1GEE5"/>
<dbReference type="InterPro" id="IPR003018">
    <property type="entry name" value="GAF"/>
</dbReference>
<keyword evidence="3" id="KW-1185">Reference proteome</keyword>
<dbReference type="SMART" id="SM00065">
    <property type="entry name" value="GAF"/>
    <property type="match status" value="1"/>
</dbReference>
<dbReference type="Gene3D" id="3.30.450.40">
    <property type="match status" value="1"/>
</dbReference>
<protein>
    <recommendedName>
        <fullName evidence="1">Phytochrome chromophore attachment site domain-containing protein</fullName>
    </recommendedName>
</protein>
<sequence>MEPSLEITFDRLRRYLAEDELIQAILDELRQTLTVDRVVLYSFNSERVGQVTFESLSDRKLSILSSSGADECFNSQYSQLYEDGRIRAIPDIEVEPIESCHRDFLRELQVKANLVVPILCARGLWGLLVAHHCQSTFNWSADNILAMQVTASNVSIFADSLDS</sequence>
<evidence type="ECO:0000313" key="3">
    <source>
        <dbReference type="Proteomes" id="UP000238937"/>
    </source>
</evidence>
<dbReference type="InterPro" id="IPR016132">
    <property type="entry name" value="Phyto_chromo_attachment"/>
</dbReference>
<dbReference type="Proteomes" id="UP000238937">
    <property type="component" value="Unassembled WGS sequence"/>
</dbReference>
<reference evidence="2 3" key="1">
    <citation type="submission" date="2018-03" db="EMBL/GenBank/DDBJ databases">
        <title>The ancient ancestry and fast evolution of plastids.</title>
        <authorList>
            <person name="Moore K.R."/>
            <person name="Magnabosco C."/>
            <person name="Momper L."/>
            <person name="Gold D.A."/>
            <person name="Bosak T."/>
            <person name="Fournier G.P."/>
        </authorList>
    </citation>
    <scope>NUCLEOTIDE SEQUENCE [LARGE SCALE GENOMIC DNA]</scope>
    <source>
        <strain evidence="2 3">CCALA 037</strain>
    </source>
</reference>
<evidence type="ECO:0000313" key="2">
    <source>
        <dbReference type="EMBL" id="PSB55919.1"/>
    </source>
</evidence>
<dbReference type="PROSITE" id="PS50046">
    <property type="entry name" value="PHYTOCHROME_2"/>
    <property type="match status" value="1"/>
</dbReference>
<dbReference type="EMBL" id="PVWO01000156">
    <property type="protein sequence ID" value="PSB55919.1"/>
    <property type="molecule type" value="Genomic_DNA"/>
</dbReference>
<dbReference type="OrthoDB" id="516850at2"/>
<accession>A0A2T1GEE5</accession>
<comment type="caution">
    <text evidence="2">The sequence shown here is derived from an EMBL/GenBank/DDBJ whole genome shotgun (WGS) entry which is preliminary data.</text>
</comment>
<dbReference type="Pfam" id="PF01590">
    <property type="entry name" value="GAF"/>
    <property type="match status" value="1"/>
</dbReference>